<feature type="region of interest" description="Disordered" evidence="5">
    <location>
        <begin position="504"/>
        <end position="532"/>
    </location>
</feature>
<comment type="subcellular location">
    <subcellularLocation>
        <location evidence="1">Cell membrane</location>
        <topology evidence="1">Multi-pass membrane protein</topology>
    </subcellularLocation>
</comment>
<protein>
    <submittedName>
        <fullName evidence="8">Drug resistance transporter, EmrB/QacA subfamily</fullName>
    </submittedName>
</protein>
<dbReference type="Gene3D" id="1.20.1250.20">
    <property type="entry name" value="MFS general substrate transporter like domains"/>
    <property type="match status" value="1"/>
</dbReference>
<feature type="transmembrane region" description="Helical" evidence="6">
    <location>
        <begin position="102"/>
        <end position="124"/>
    </location>
</feature>
<gene>
    <name evidence="8" type="ordered locus">Cwoe_4511</name>
</gene>
<reference evidence="8 9" key="1">
    <citation type="journal article" date="2010" name="Stand. Genomic Sci.">
        <title>Complete genome sequence of Conexibacter woesei type strain (ID131577).</title>
        <authorList>
            <person name="Pukall R."/>
            <person name="Lapidus A."/>
            <person name="Glavina Del Rio T."/>
            <person name="Copeland A."/>
            <person name="Tice H."/>
            <person name="Cheng J.-F."/>
            <person name="Lucas S."/>
            <person name="Chen F."/>
            <person name="Nolan M."/>
            <person name="Bruce D."/>
            <person name="Goodwin L."/>
            <person name="Pitluck S."/>
            <person name="Mavromatis K."/>
            <person name="Ivanova N."/>
            <person name="Ovchinnikova G."/>
            <person name="Pati A."/>
            <person name="Chen A."/>
            <person name="Palaniappan K."/>
            <person name="Land M."/>
            <person name="Hauser L."/>
            <person name="Chang Y.-J."/>
            <person name="Jeffries C.D."/>
            <person name="Chain P."/>
            <person name="Meincke L."/>
            <person name="Sims D."/>
            <person name="Brettin T."/>
            <person name="Detter J.C."/>
            <person name="Rohde M."/>
            <person name="Goeker M."/>
            <person name="Bristow J."/>
            <person name="Eisen J.A."/>
            <person name="Markowitz V."/>
            <person name="Kyrpides N.C."/>
            <person name="Klenk H.-P."/>
            <person name="Hugenholtz P."/>
        </authorList>
    </citation>
    <scope>NUCLEOTIDE SEQUENCE [LARGE SCALE GENOMIC DNA]</scope>
    <source>
        <strain evidence="9">DSM 14684 / CIP 108061 / JCM 11494 / NBRC 100937 / ID131577</strain>
    </source>
</reference>
<feature type="domain" description="Major facilitator superfamily (MFS) profile" evidence="7">
    <location>
        <begin position="7"/>
        <end position="502"/>
    </location>
</feature>
<keyword evidence="2 6" id="KW-0812">Transmembrane</keyword>
<dbReference type="KEGG" id="cwo:Cwoe_4511"/>
<evidence type="ECO:0000313" key="8">
    <source>
        <dbReference type="EMBL" id="ADB52924.1"/>
    </source>
</evidence>
<dbReference type="InterPro" id="IPR020846">
    <property type="entry name" value="MFS_dom"/>
</dbReference>
<name>D3F830_CONWI</name>
<dbReference type="PANTHER" id="PTHR42718:SF49">
    <property type="entry name" value="EXPORT PROTEIN"/>
    <property type="match status" value="1"/>
</dbReference>
<evidence type="ECO:0000259" key="7">
    <source>
        <dbReference type="PROSITE" id="PS50850"/>
    </source>
</evidence>
<feature type="transmembrane region" description="Helical" evidence="6">
    <location>
        <begin position="42"/>
        <end position="61"/>
    </location>
</feature>
<evidence type="ECO:0000256" key="6">
    <source>
        <dbReference type="SAM" id="Phobius"/>
    </source>
</evidence>
<dbReference type="EMBL" id="CP001854">
    <property type="protein sequence ID" value="ADB52924.1"/>
    <property type="molecule type" value="Genomic_DNA"/>
</dbReference>
<evidence type="ECO:0000256" key="3">
    <source>
        <dbReference type="ARBA" id="ARBA00022989"/>
    </source>
</evidence>
<feature type="transmembrane region" description="Helical" evidence="6">
    <location>
        <begin position="263"/>
        <end position="286"/>
    </location>
</feature>
<dbReference type="PROSITE" id="PS50850">
    <property type="entry name" value="MFS"/>
    <property type="match status" value="1"/>
</dbReference>
<evidence type="ECO:0000256" key="5">
    <source>
        <dbReference type="SAM" id="MobiDB-lite"/>
    </source>
</evidence>
<keyword evidence="3 6" id="KW-1133">Transmembrane helix</keyword>
<keyword evidence="9" id="KW-1185">Reference proteome</keyword>
<dbReference type="InterPro" id="IPR036259">
    <property type="entry name" value="MFS_trans_sf"/>
</dbReference>
<keyword evidence="4 6" id="KW-0472">Membrane</keyword>
<organism evidence="8 9">
    <name type="scientific">Conexibacter woesei (strain DSM 14684 / CCUG 47730 / CIP 108061 / JCM 11494 / NBRC 100937 / ID131577)</name>
    <dbReference type="NCBI Taxonomy" id="469383"/>
    <lineage>
        <taxon>Bacteria</taxon>
        <taxon>Bacillati</taxon>
        <taxon>Actinomycetota</taxon>
        <taxon>Thermoleophilia</taxon>
        <taxon>Solirubrobacterales</taxon>
        <taxon>Conexibacteraceae</taxon>
        <taxon>Conexibacter</taxon>
    </lineage>
</organism>
<dbReference type="Pfam" id="PF07690">
    <property type="entry name" value="MFS_1"/>
    <property type="match status" value="1"/>
</dbReference>
<dbReference type="Gene3D" id="1.20.1720.10">
    <property type="entry name" value="Multidrug resistance protein D"/>
    <property type="match status" value="1"/>
</dbReference>
<dbReference type="CDD" id="cd17321">
    <property type="entry name" value="MFS_MMR_MDR_like"/>
    <property type="match status" value="1"/>
</dbReference>
<dbReference type="Proteomes" id="UP000008229">
    <property type="component" value="Chromosome"/>
</dbReference>
<evidence type="ECO:0000313" key="9">
    <source>
        <dbReference type="Proteomes" id="UP000008229"/>
    </source>
</evidence>
<feature type="transmembrane region" description="Helical" evidence="6">
    <location>
        <begin position="164"/>
        <end position="182"/>
    </location>
</feature>
<proteinExistence type="predicted"/>
<feature type="transmembrane region" description="Helical" evidence="6">
    <location>
        <begin position="194"/>
        <end position="212"/>
    </location>
</feature>
<dbReference type="InterPro" id="IPR011701">
    <property type="entry name" value="MFS"/>
</dbReference>
<dbReference type="AlphaFoldDB" id="D3F830"/>
<dbReference type="RefSeq" id="WP_012935975.1">
    <property type="nucleotide sequence ID" value="NC_013739.1"/>
</dbReference>
<feature type="transmembrane region" description="Helical" evidence="6">
    <location>
        <begin position="136"/>
        <end position="158"/>
    </location>
</feature>
<dbReference type="PANTHER" id="PTHR42718">
    <property type="entry name" value="MAJOR FACILITATOR SUPERFAMILY MULTIDRUG TRANSPORTER MFSC"/>
    <property type="match status" value="1"/>
</dbReference>
<sequence length="532" mass="55871" precursor="true">MENKKLVLVAMIFAVAMMFIDQTIVALAVPDLQRDLGVSSTGAQWIINGYLLSLSAMFALGGKLADVLGHRRMVLAGVTGFAIFSALCGATPTGSIGEAWMIFFRILQGASAALLFPAALAIVVSAYPLRERGKALAIFFAASGGLTALGPLAGGYLTEWTWRAIFWVNVPVAIVAIVLTLKAKPAEDRRRVPIDFRGAVLVSIAMGLAVLGLQQAGVWGWDDVRTWACIVAGLALLAFFVFDQLRTKDPLIEMRIFAQRAFAADNAVLFLISAVFVPLFFFASVYAQVSLGYSASEAGLFLLVFFAGFATASQWGGRILDERGAKPSVALGCAVAAVGFYLWGSQLPDQQFSNQWYWLALAGAGMGLVLGPVSTDAINRAPHASYGEVTGVTQTVRNFGASLGLAILGSVLVTQNVNRVEDTLTARGLPASEADRLAHAMTSSSGGDAANGLSQQAGSAARGIFDAVQLDVAQSTQVVVYAMAGIMAVAFVLARIGMARGRAEEPVHDEEEAAALDVGGGPLSQPGPSEVS</sequence>
<dbReference type="GO" id="GO:0005886">
    <property type="term" value="C:plasma membrane"/>
    <property type="evidence" value="ECO:0007669"/>
    <property type="project" value="UniProtKB-SubCell"/>
</dbReference>
<dbReference type="SUPFAM" id="SSF103473">
    <property type="entry name" value="MFS general substrate transporter"/>
    <property type="match status" value="1"/>
</dbReference>
<evidence type="ECO:0000256" key="2">
    <source>
        <dbReference type="ARBA" id="ARBA00022692"/>
    </source>
</evidence>
<feature type="transmembrane region" description="Helical" evidence="6">
    <location>
        <begin position="399"/>
        <end position="417"/>
    </location>
</feature>
<accession>D3F830</accession>
<dbReference type="HOGENOM" id="CLU_000960_28_2_11"/>
<feature type="transmembrane region" description="Helical" evidence="6">
    <location>
        <begin position="298"/>
        <end position="316"/>
    </location>
</feature>
<dbReference type="GO" id="GO:0022857">
    <property type="term" value="F:transmembrane transporter activity"/>
    <property type="evidence" value="ECO:0007669"/>
    <property type="project" value="InterPro"/>
</dbReference>
<feature type="transmembrane region" description="Helical" evidence="6">
    <location>
        <begin position="356"/>
        <end position="378"/>
    </location>
</feature>
<dbReference type="eggNOG" id="COG0477">
    <property type="taxonomic scope" value="Bacteria"/>
</dbReference>
<feature type="transmembrane region" description="Helical" evidence="6">
    <location>
        <begin position="328"/>
        <end position="344"/>
    </location>
</feature>
<evidence type="ECO:0000256" key="4">
    <source>
        <dbReference type="ARBA" id="ARBA00023136"/>
    </source>
</evidence>
<feature type="transmembrane region" description="Helical" evidence="6">
    <location>
        <begin position="478"/>
        <end position="496"/>
    </location>
</feature>
<dbReference type="STRING" id="469383.Cwoe_4511"/>
<feature type="transmembrane region" description="Helical" evidence="6">
    <location>
        <begin position="73"/>
        <end position="96"/>
    </location>
</feature>
<evidence type="ECO:0000256" key="1">
    <source>
        <dbReference type="ARBA" id="ARBA00004651"/>
    </source>
</evidence>
<feature type="transmembrane region" description="Helical" evidence="6">
    <location>
        <begin position="224"/>
        <end position="242"/>
    </location>
</feature>
<reference evidence="9" key="2">
    <citation type="submission" date="2010-01" db="EMBL/GenBank/DDBJ databases">
        <title>The complete genome of Conexibacter woesei DSM 14684.</title>
        <authorList>
            <consortium name="US DOE Joint Genome Institute (JGI-PGF)"/>
            <person name="Lucas S."/>
            <person name="Copeland A."/>
            <person name="Lapidus A."/>
            <person name="Glavina del Rio T."/>
            <person name="Dalin E."/>
            <person name="Tice H."/>
            <person name="Bruce D."/>
            <person name="Goodwin L."/>
            <person name="Pitluck S."/>
            <person name="Kyrpides N."/>
            <person name="Mavromatis K."/>
            <person name="Ivanova N."/>
            <person name="Mikhailova N."/>
            <person name="Chertkov O."/>
            <person name="Brettin T."/>
            <person name="Detter J.C."/>
            <person name="Han C."/>
            <person name="Larimer F."/>
            <person name="Land M."/>
            <person name="Hauser L."/>
            <person name="Markowitz V."/>
            <person name="Cheng J.-F."/>
            <person name="Hugenholtz P."/>
            <person name="Woyke T."/>
            <person name="Wu D."/>
            <person name="Pukall R."/>
            <person name="Steenblock K."/>
            <person name="Schneider S."/>
            <person name="Klenk H.-P."/>
            <person name="Eisen J.A."/>
        </authorList>
    </citation>
    <scope>NUCLEOTIDE SEQUENCE [LARGE SCALE GENOMIC DNA]</scope>
    <source>
        <strain evidence="9">DSM 14684 / CIP 108061 / JCM 11494 / NBRC 100937 / ID131577</strain>
    </source>
</reference>